<accession>A0A1B9GBQ5</accession>
<proteinExistence type="predicted"/>
<protein>
    <submittedName>
        <fullName evidence="1">Uncharacterized protein</fullName>
    </submittedName>
</protein>
<dbReference type="AlphaFoldDB" id="A0A1B9GBQ5"/>
<evidence type="ECO:0000313" key="1">
    <source>
        <dbReference type="EMBL" id="OCF28448.1"/>
    </source>
</evidence>
<gene>
    <name evidence="1" type="ORF">I302_03307</name>
</gene>
<dbReference type="EMBL" id="KI894019">
    <property type="protein sequence ID" value="OCF28448.1"/>
    <property type="molecule type" value="Genomic_DNA"/>
</dbReference>
<sequence length="126" mass="14343">MVSPARPAPGSTLNWISFTGVQVILRKLELVLCYLDRSHILQHLHAITKITDYTALSKMLHKPGIRYEGSFIRETRLTFVDDKGVDMEFVNERIEATILQPGGFVPPVSVEIGEQMERARRLQRPV</sequence>
<dbReference type="VEuPathDB" id="FungiDB:I302_03307"/>
<name>A0A1B9GBQ5_9TREE</name>
<reference evidence="1" key="1">
    <citation type="submission" date="2013-07" db="EMBL/GenBank/DDBJ databases">
        <title>The Genome Sequence of Cryptococcus bestiolae CBS10118.</title>
        <authorList>
            <consortium name="The Broad Institute Genome Sequencing Platform"/>
            <person name="Cuomo C."/>
            <person name="Litvintseva A."/>
            <person name="Chen Y."/>
            <person name="Heitman J."/>
            <person name="Sun S."/>
            <person name="Springer D."/>
            <person name="Dromer F."/>
            <person name="Young S.K."/>
            <person name="Zeng Q."/>
            <person name="Gargeya S."/>
            <person name="Fitzgerald M."/>
            <person name="Abouelleil A."/>
            <person name="Alvarado L."/>
            <person name="Berlin A.M."/>
            <person name="Chapman S.B."/>
            <person name="Dewar J."/>
            <person name="Goldberg J."/>
            <person name="Griggs A."/>
            <person name="Gujja S."/>
            <person name="Hansen M."/>
            <person name="Howarth C."/>
            <person name="Imamovic A."/>
            <person name="Larimer J."/>
            <person name="McCowan C."/>
            <person name="Murphy C."/>
            <person name="Pearson M."/>
            <person name="Priest M."/>
            <person name="Roberts A."/>
            <person name="Saif S."/>
            <person name="Shea T."/>
            <person name="Sykes S."/>
            <person name="Wortman J."/>
            <person name="Nusbaum C."/>
            <person name="Birren B."/>
        </authorList>
    </citation>
    <scope>NUCLEOTIDE SEQUENCE [LARGE SCALE GENOMIC DNA]</scope>
    <source>
        <strain evidence="1">CBS 10118</strain>
    </source>
</reference>
<organism evidence="1">
    <name type="scientific">Kwoniella bestiolae CBS 10118</name>
    <dbReference type="NCBI Taxonomy" id="1296100"/>
    <lineage>
        <taxon>Eukaryota</taxon>
        <taxon>Fungi</taxon>
        <taxon>Dikarya</taxon>
        <taxon>Basidiomycota</taxon>
        <taxon>Agaricomycotina</taxon>
        <taxon>Tremellomycetes</taxon>
        <taxon>Tremellales</taxon>
        <taxon>Cryptococcaceae</taxon>
        <taxon>Kwoniella</taxon>
    </lineage>
</organism>
<reference evidence="1" key="2">
    <citation type="submission" date="2014-01" db="EMBL/GenBank/DDBJ databases">
        <title>Evolution of pathogenesis and genome organization in the Tremellales.</title>
        <authorList>
            <person name="Cuomo C."/>
            <person name="Litvintseva A."/>
            <person name="Heitman J."/>
            <person name="Chen Y."/>
            <person name="Sun S."/>
            <person name="Springer D."/>
            <person name="Dromer F."/>
            <person name="Young S."/>
            <person name="Zeng Q."/>
            <person name="Chapman S."/>
            <person name="Gujja S."/>
            <person name="Saif S."/>
            <person name="Birren B."/>
        </authorList>
    </citation>
    <scope>NUCLEOTIDE SEQUENCE</scope>
    <source>
        <strain evidence="1">CBS 10118</strain>
    </source>
</reference>